<dbReference type="InterPro" id="IPR016140">
    <property type="entry name" value="Bifunc_inhib/LTP/seed_store"/>
</dbReference>
<dbReference type="CDD" id="cd01958">
    <property type="entry name" value="HPS_like"/>
    <property type="match status" value="1"/>
</dbReference>
<feature type="domain" description="Bifunctional inhibitor/plant lipid transfer protein/seed storage helical" evidence="2">
    <location>
        <begin position="47"/>
        <end position="128"/>
    </location>
</feature>
<evidence type="ECO:0000259" key="2">
    <source>
        <dbReference type="SMART" id="SM00499"/>
    </source>
</evidence>
<proteinExistence type="predicted"/>
<accession>A0AAV9ADX2</accession>
<dbReference type="PANTHER" id="PTHR31731">
    <property type="match status" value="1"/>
</dbReference>
<reference evidence="3" key="2">
    <citation type="submission" date="2023-06" db="EMBL/GenBank/DDBJ databases">
        <authorList>
            <person name="Ma L."/>
            <person name="Liu K.-W."/>
            <person name="Li Z."/>
            <person name="Hsiao Y.-Y."/>
            <person name="Qi Y."/>
            <person name="Fu T."/>
            <person name="Tang G."/>
            <person name="Zhang D."/>
            <person name="Sun W.-H."/>
            <person name="Liu D.-K."/>
            <person name="Li Y."/>
            <person name="Chen G.-Z."/>
            <person name="Liu X.-D."/>
            <person name="Liao X.-Y."/>
            <person name="Jiang Y.-T."/>
            <person name="Yu X."/>
            <person name="Hao Y."/>
            <person name="Huang J."/>
            <person name="Zhao X.-W."/>
            <person name="Ke S."/>
            <person name="Chen Y.-Y."/>
            <person name="Wu W.-L."/>
            <person name="Hsu J.-L."/>
            <person name="Lin Y.-F."/>
            <person name="Huang M.-D."/>
            <person name="Li C.-Y."/>
            <person name="Huang L."/>
            <person name="Wang Z.-W."/>
            <person name="Zhao X."/>
            <person name="Zhong W.-Y."/>
            <person name="Peng D.-H."/>
            <person name="Ahmad S."/>
            <person name="Lan S."/>
            <person name="Zhang J.-S."/>
            <person name="Tsai W.-C."/>
            <person name="Van De Peer Y."/>
            <person name="Liu Z.-J."/>
        </authorList>
    </citation>
    <scope>NUCLEOTIDE SEQUENCE</scope>
    <source>
        <strain evidence="3">SCP</strain>
        <tissue evidence="3">Leaves</tissue>
    </source>
</reference>
<sequence length="129" mass="13090">MASSKALATTSLLLLLFTMSTSATPCSPKPPHSKPVLPPAPKNPAACPRDALKLGVCADLLGLVNVVVGSQLDSPCCSLLAGLADLEAAACLCTAVKANVLGLNLNLDVSLSLLLNACGCKPPKGFKCY</sequence>
<keyword evidence="4" id="KW-1185">Reference proteome</keyword>
<dbReference type="InterPro" id="IPR027923">
    <property type="entry name" value="Hydrophob_seed_dom"/>
</dbReference>
<dbReference type="Pfam" id="PF14547">
    <property type="entry name" value="Hydrophob_seed"/>
    <property type="match status" value="1"/>
</dbReference>
<dbReference type="SUPFAM" id="SSF47699">
    <property type="entry name" value="Bifunctional inhibitor/lipid-transfer protein/seed storage 2S albumin"/>
    <property type="match status" value="1"/>
</dbReference>
<protein>
    <recommendedName>
        <fullName evidence="2">Bifunctional inhibitor/plant lipid transfer protein/seed storage helical domain-containing protein</fullName>
    </recommendedName>
</protein>
<feature type="signal peptide" evidence="1">
    <location>
        <begin position="1"/>
        <end position="23"/>
    </location>
</feature>
<dbReference type="Proteomes" id="UP001179952">
    <property type="component" value="Unassembled WGS sequence"/>
</dbReference>
<dbReference type="EMBL" id="JAUJYN010000010">
    <property type="protein sequence ID" value="KAK1262531.1"/>
    <property type="molecule type" value="Genomic_DNA"/>
</dbReference>
<dbReference type="AlphaFoldDB" id="A0AAV9ADX2"/>
<name>A0AAV9ADX2_ACOGR</name>
<dbReference type="SMART" id="SM00499">
    <property type="entry name" value="AAI"/>
    <property type="match status" value="1"/>
</dbReference>
<evidence type="ECO:0000256" key="1">
    <source>
        <dbReference type="SAM" id="SignalP"/>
    </source>
</evidence>
<dbReference type="InterPro" id="IPR051636">
    <property type="entry name" value="Plant_LTP/defense-related"/>
</dbReference>
<organism evidence="3 4">
    <name type="scientific">Acorus gramineus</name>
    <name type="common">Dwarf sweet flag</name>
    <dbReference type="NCBI Taxonomy" id="55184"/>
    <lineage>
        <taxon>Eukaryota</taxon>
        <taxon>Viridiplantae</taxon>
        <taxon>Streptophyta</taxon>
        <taxon>Embryophyta</taxon>
        <taxon>Tracheophyta</taxon>
        <taxon>Spermatophyta</taxon>
        <taxon>Magnoliopsida</taxon>
        <taxon>Liliopsida</taxon>
        <taxon>Acoraceae</taxon>
        <taxon>Acorus</taxon>
    </lineage>
</organism>
<reference evidence="3" key="1">
    <citation type="journal article" date="2023" name="Nat. Commun.">
        <title>Diploid and tetraploid genomes of Acorus and the evolution of monocots.</title>
        <authorList>
            <person name="Ma L."/>
            <person name="Liu K.W."/>
            <person name="Li Z."/>
            <person name="Hsiao Y.Y."/>
            <person name="Qi Y."/>
            <person name="Fu T."/>
            <person name="Tang G.D."/>
            <person name="Zhang D."/>
            <person name="Sun W.H."/>
            <person name="Liu D.K."/>
            <person name="Li Y."/>
            <person name="Chen G.Z."/>
            <person name="Liu X.D."/>
            <person name="Liao X.Y."/>
            <person name="Jiang Y.T."/>
            <person name="Yu X."/>
            <person name="Hao Y."/>
            <person name="Huang J."/>
            <person name="Zhao X.W."/>
            <person name="Ke S."/>
            <person name="Chen Y.Y."/>
            <person name="Wu W.L."/>
            <person name="Hsu J.L."/>
            <person name="Lin Y.F."/>
            <person name="Huang M.D."/>
            <person name="Li C.Y."/>
            <person name="Huang L."/>
            <person name="Wang Z.W."/>
            <person name="Zhao X."/>
            <person name="Zhong W.Y."/>
            <person name="Peng D.H."/>
            <person name="Ahmad S."/>
            <person name="Lan S."/>
            <person name="Zhang J.S."/>
            <person name="Tsai W.C."/>
            <person name="Van de Peer Y."/>
            <person name="Liu Z.J."/>
        </authorList>
    </citation>
    <scope>NUCLEOTIDE SEQUENCE</scope>
    <source>
        <strain evidence="3">SCP</strain>
    </source>
</reference>
<keyword evidence="1" id="KW-0732">Signal</keyword>
<evidence type="ECO:0000313" key="3">
    <source>
        <dbReference type="EMBL" id="KAK1262531.1"/>
    </source>
</evidence>
<comment type="caution">
    <text evidence="3">The sequence shown here is derived from an EMBL/GenBank/DDBJ whole genome shotgun (WGS) entry which is preliminary data.</text>
</comment>
<dbReference type="InterPro" id="IPR036312">
    <property type="entry name" value="Bifun_inhib/LTP/seed_sf"/>
</dbReference>
<feature type="chain" id="PRO_5043922591" description="Bifunctional inhibitor/plant lipid transfer protein/seed storage helical domain-containing protein" evidence="1">
    <location>
        <begin position="24"/>
        <end position="129"/>
    </location>
</feature>
<dbReference type="Gene3D" id="1.10.110.10">
    <property type="entry name" value="Plant lipid-transfer and hydrophobic proteins"/>
    <property type="match status" value="1"/>
</dbReference>
<evidence type="ECO:0000313" key="4">
    <source>
        <dbReference type="Proteomes" id="UP001179952"/>
    </source>
</evidence>
<gene>
    <name evidence="3" type="ORF">QJS04_geneDACA021658</name>
</gene>